<dbReference type="Gene3D" id="3.60.20.10">
    <property type="entry name" value="Glutamine Phosphoribosylpyrophosphate, subunit 1, domain 1"/>
    <property type="match status" value="1"/>
</dbReference>
<keyword evidence="1" id="KW-0808">Transferase</keyword>
<keyword evidence="2" id="KW-0315">Glutamine amidotransferase</keyword>
<proteinExistence type="predicted"/>
<dbReference type="Gene3D" id="3.40.50.2020">
    <property type="match status" value="1"/>
</dbReference>
<keyword evidence="5" id="KW-1185">Reference proteome</keyword>
<dbReference type="InterPro" id="IPR029057">
    <property type="entry name" value="PRTase-like"/>
</dbReference>
<keyword evidence="4" id="KW-0378">Hydrolase</keyword>
<dbReference type="InterPro" id="IPR017932">
    <property type="entry name" value="GATase_2_dom"/>
</dbReference>
<protein>
    <submittedName>
        <fullName evidence="4">N-terminal nucleophile aminohydrolase</fullName>
    </submittedName>
</protein>
<dbReference type="Pfam" id="PF13522">
    <property type="entry name" value="GATase_6"/>
    <property type="match status" value="1"/>
</dbReference>
<evidence type="ECO:0000259" key="3">
    <source>
        <dbReference type="PROSITE" id="PS51278"/>
    </source>
</evidence>
<gene>
    <name evidence="4" type="ORF">BP01DRAFT_378071</name>
</gene>
<dbReference type="Proteomes" id="UP000248349">
    <property type="component" value="Unassembled WGS sequence"/>
</dbReference>
<dbReference type="EMBL" id="KZ821297">
    <property type="protein sequence ID" value="PYH40176.1"/>
    <property type="molecule type" value="Genomic_DNA"/>
</dbReference>
<organism evidence="4 5">
    <name type="scientific">Aspergillus saccharolyticus JOP 1030-1</name>
    <dbReference type="NCBI Taxonomy" id="1450539"/>
    <lineage>
        <taxon>Eukaryota</taxon>
        <taxon>Fungi</taxon>
        <taxon>Dikarya</taxon>
        <taxon>Ascomycota</taxon>
        <taxon>Pezizomycotina</taxon>
        <taxon>Eurotiomycetes</taxon>
        <taxon>Eurotiomycetidae</taxon>
        <taxon>Eurotiales</taxon>
        <taxon>Aspergillaceae</taxon>
        <taxon>Aspergillus</taxon>
        <taxon>Aspergillus subgen. Circumdati</taxon>
    </lineage>
</organism>
<dbReference type="SUPFAM" id="SSF56235">
    <property type="entry name" value="N-terminal nucleophile aminohydrolases (Ntn hydrolases)"/>
    <property type="match status" value="1"/>
</dbReference>
<dbReference type="GeneID" id="37078262"/>
<dbReference type="SUPFAM" id="SSF53271">
    <property type="entry name" value="PRTase-like"/>
    <property type="match status" value="1"/>
</dbReference>
<accession>A0A318YZN7</accession>
<evidence type="ECO:0000313" key="5">
    <source>
        <dbReference type="Proteomes" id="UP000248349"/>
    </source>
</evidence>
<evidence type="ECO:0000256" key="2">
    <source>
        <dbReference type="ARBA" id="ARBA00022962"/>
    </source>
</evidence>
<sequence length="427" mass="47262">MCERIRLQSHPYVEGGCDTLFLPMGVSAESRKQGLYQLQHRGQDACGIATTEFLGPYHCIKGKGLVSEVFDSNLIGTNLIGYMGLGHVRYRTSGTIRDLEAQPISSHGTHDIFLVHNGHVSESAGKREFQHQRSDSYIILSSKIFLALHQVYLKCSGSFSCLIMFNAKFVVGFRDSHGIKPLILGQRRNHDSSHDYMLASKTVALEKLDYVPMRDISPREAVLIDVTANNQLEFHQVVNLKSYLLDIFELVYFARPESTLDGINVKDCRRRIGCALGSMVLETLGAVTCGKIDVVIPVPDSGYKRLKTVWRKLSTVSSGFQAKNVLIVDDSIVRGGTSREIVRIVRKAGVIQVVFASSSPAIRYNHIHGIDLAEPEALIAHGRTESEVAQTIGADKVVYLPLDMLLACCLASRAQLSKVYGFEVGFF</sequence>
<evidence type="ECO:0000313" key="4">
    <source>
        <dbReference type="EMBL" id="PYH40176.1"/>
    </source>
</evidence>
<feature type="domain" description="Glutamine amidotransferase type-2" evidence="3">
    <location>
        <begin position="2"/>
        <end position="227"/>
    </location>
</feature>
<reference evidence="4 5" key="1">
    <citation type="submission" date="2016-12" db="EMBL/GenBank/DDBJ databases">
        <title>The genomes of Aspergillus section Nigri reveals drivers in fungal speciation.</title>
        <authorList>
            <consortium name="DOE Joint Genome Institute"/>
            <person name="Vesth T.C."/>
            <person name="Nybo J."/>
            <person name="Theobald S."/>
            <person name="Brandl J."/>
            <person name="Frisvad J.C."/>
            <person name="Nielsen K.F."/>
            <person name="Lyhne E.K."/>
            <person name="Kogle M.E."/>
            <person name="Kuo A."/>
            <person name="Riley R."/>
            <person name="Clum A."/>
            <person name="Nolan M."/>
            <person name="Lipzen A."/>
            <person name="Salamov A."/>
            <person name="Henrissat B."/>
            <person name="Wiebenga A."/>
            <person name="De Vries R.P."/>
            <person name="Grigoriev I.V."/>
            <person name="Mortensen U.H."/>
            <person name="Andersen M.R."/>
            <person name="Baker S.E."/>
        </authorList>
    </citation>
    <scope>NUCLEOTIDE SEQUENCE [LARGE SCALE GENOMIC DNA]</scope>
    <source>
        <strain evidence="4 5">JOP 1030-1</strain>
    </source>
</reference>
<dbReference type="InterPro" id="IPR000836">
    <property type="entry name" value="PRTase_dom"/>
</dbReference>
<evidence type="ECO:0000256" key="1">
    <source>
        <dbReference type="ARBA" id="ARBA00022679"/>
    </source>
</evidence>
<dbReference type="GO" id="GO:0016787">
    <property type="term" value="F:hydrolase activity"/>
    <property type="evidence" value="ECO:0007669"/>
    <property type="project" value="UniProtKB-KW"/>
</dbReference>
<name>A0A318YZN7_9EURO</name>
<dbReference type="PROSITE" id="PS51278">
    <property type="entry name" value="GATASE_TYPE_2"/>
    <property type="match status" value="1"/>
</dbReference>
<dbReference type="PANTHER" id="PTHR11907">
    <property type="entry name" value="AMIDOPHOSPHORIBOSYLTRANSFERASE"/>
    <property type="match status" value="1"/>
</dbReference>
<dbReference type="InterPro" id="IPR029055">
    <property type="entry name" value="Ntn_hydrolases_N"/>
</dbReference>
<dbReference type="AlphaFoldDB" id="A0A318YZN7"/>
<dbReference type="CDD" id="cd06223">
    <property type="entry name" value="PRTases_typeI"/>
    <property type="match status" value="1"/>
</dbReference>
<dbReference type="STRING" id="1450539.A0A318YZN7"/>
<dbReference type="OrthoDB" id="191723at2759"/>
<dbReference type="GO" id="GO:0016740">
    <property type="term" value="F:transferase activity"/>
    <property type="evidence" value="ECO:0007669"/>
    <property type="project" value="UniProtKB-KW"/>
</dbReference>
<dbReference type="RefSeq" id="XP_025426158.1">
    <property type="nucleotide sequence ID" value="XM_025577033.1"/>
</dbReference>